<name>A0A2M7QE76_9BACT</name>
<evidence type="ECO:0000256" key="1">
    <source>
        <dbReference type="ARBA" id="ARBA00022801"/>
    </source>
</evidence>
<dbReference type="Proteomes" id="UP000230108">
    <property type="component" value="Unassembled WGS sequence"/>
</dbReference>
<evidence type="ECO:0000259" key="3">
    <source>
        <dbReference type="PROSITE" id="PS51462"/>
    </source>
</evidence>
<dbReference type="SUPFAM" id="SSF55811">
    <property type="entry name" value="Nudix"/>
    <property type="match status" value="1"/>
</dbReference>
<dbReference type="InterPro" id="IPR000086">
    <property type="entry name" value="NUDIX_hydrolase_dom"/>
</dbReference>
<evidence type="ECO:0000256" key="2">
    <source>
        <dbReference type="RuleBase" id="RU003476"/>
    </source>
</evidence>
<dbReference type="InterPro" id="IPR020084">
    <property type="entry name" value="NUDIX_hydrolase_CS"/>
</dbReference>
<dbReference type="EMBL" id="PFLF01000004">
    <property type="protein sequence ID" value="PIY69535.1"/>
    <property type="molecule type" value="Genomic_DNA"/>
</dbReference>
<comment type="similarity">
    <text evidence="2">Belongs to the Nudix hydrolase family.</text>
</comment>
<dbReference type="Pfam" id="PF00293">
    <property type="entry name" value="NUDIX"/>
    <property type="match status" value="1"/>
</dbReference>
<sequence>MTSQIQDSNNKANFKPGIDYIGVSVGATIVNDRGEIFLSKRSQNTTNEKGCWEKPGGKVDFGETLQDAIKREIKEEYGVDIELIHQLPAQNHLIPAEHQHWVPTCFVAQIKDGQQPKIMEPHKCDAIGWFSLDKLPQPLSIITKLDIIAYKSYIKLI</sequence>
<dbReference type="PRINTS" id="PR00502">
    <property type="entry name" value="NUDIXFAMILY"/>
</dbReference>
<protein>
    <submittedName>
        <fullName evidence="4">DNA mismatch repair protein MutT</fullName>
    </submittedName>
</protein>
<dbReference type="PROSITE" id="PS51462">
    <property type="entry name" value="NUDIX"/>
    <property type="match status" value="1"/>
</dbReference>
<comment type="caution">
    <text evidence="4">The sequence shown here is derived from an EMBL/GenBank/DDBJ whole genome shotgun (WGS) entry which is preliminary data.</text>
</comment>
<feature type="domain" description="Nudix hydrolase" evidence="3">
    <location>
        <begin position="20"/>
        <end position="155"/>
    </location>
</feature>
<dbReference type="AlphaFoldDB" id="A0A2M7QE76"/>
<accession>A0A2M7QE76</accession>
<dbReference type="Gene3D" id="3.90.79.10">
    <property type="entry name" value="Nucleoside Triphosphate Pyrophosphohydrolase"/>
    <property type="match status" value="1"/>
</dbReference>
<reference evidence="5" key="1">
    <citation type="submission" date="2017-09" db="EMBL/GenBank/DDBJ databases">
        <title>Depth-based differentiation of microbial function through sediment-hosted aquifers and enrichment of novel symbionts in the deep terrestrial subsurface.</title>
        <authorList>
            <person name="Probst A.J."/>
            <person name="Ladd B."/>
            <person name="Jarett J.K."/>
            <person name="Geller-Mcgrath D.E."/>
            <person name="Sieber C.M.K."/>
            <person name="Emerson J.B."/>
            <person name="Anantharaman K."/>
            <person name="Thomas B.C."/>
            <person name="Malmstrom R."/>
            <person name="Stieglmeier M."/>
            <person name="Klingl A."/>
            <person name="Woyke T."/>
            <person name="Ryan C.M."/>
            <person name="Banfield J.F."/>
        </authorList>
    </citation>
    <scope>NUCLEOTIDE SEQUENCE [LARGE SCALE GENOMIC DNA]</scope>
</reference>
<dbReference type="InterPro" id="IPR015797">
    <property type="entry name" value="NUDIX_hydrolase-like_dom_sf"/>
</dbReference>
<dbReference type="InterPro" id="IPR020476">
    <property type="entry name" value="Nudix_hydrolase"/>
</dbReference>
<dbReference type="PROSITE" id="PS00893">
    <property type="entry name" value="NUDIX_BOX"/>
    <property type="match status" value="1"/>
</dbReference>
<dbReference type="PANTHER" id="PTHR16099">
    <property type="entry name" value="8-OXO-DGTP DIPHOSPHATES NUDT15"/>
    <property type="match status" value="1"/>
</dbReference>
<proteinExistence type="inferred from homology"/>
<organism evidence="4 5">
    <name type="scientific">Candidatus Roizmanbacteria bacterium CG_4_10_14_0_8_um_filter_39_9</name>
    <dbReference type="NCBI Taxonomy" id="1974829"/>
    <lineage>
        <taxon>Bacteria</taxon>
        <taxon>Candidatus Roizmaniibacteriota</taxon>
    </lineage>
</organism>
<evidence type="ECO:0000313" key="5">
    <source>
        <dbReference type="Proteomes" id="UP000230108"/>
    </source>
</evidence>
<dbReference type="GO" id="GO:0016787">
    <property type="term" value="F:hydrolase activity"/>
    <property type="evidence" value="ECO:0007669"/>
    <property type="project" value="UniProtKB-KW"/>
</dbReference>
<gene>
    <name evidence="4" type="ORF">COY90_00165</name>
</gene>
<evidence type="ECO:0000313" key="4">
    <source>
        <dbReference type="EMBL" id="PIY69535.1"/>
    </source>
</evidence>
<dbReference type="PANTHER" id="PTHR16099:SF5">
    <property type="entry name" value="NUCLEOTIDE TRIPHOSPHATE DIPHOSPHATASE NUDT15"/>
    <property type="match status" value="1"/>
</dbReference>
<keyword evidence="1 2" id="KW-0378">Hydrolase</keyword>